<accession>A0ABD1LIA4</accession>
<protein>
    <submittedName>
        <fullName evidence="2">Uncharacterized protein</fullName>
    </submittedName>
</protein>
<feature type="transmembrane region" description="Helical" evidence="1">
    <location>
        <begin position="54"/>
        <end position="73"/>
    </location>
</feature>
<evidence type="ECO:0000313" key="3">
    <source>
        <dbReference type="Proteomes" id="UP001603857"/>
    </source>
</evidence>
<reference evidence="2 3" key="1">
    <citation type="submission" date="2024-08" db="EMBL/GenBank/DDBJ databases">
        <title>Insights into the chromosomal genome structure of Flemingia macrophylla.</title>
        <authorList>
            <person name="Ding Y."/>
            <person name="Zhao Y."/>
            <person name="Bi W."/>
            <person name="Wu M."/>
            <person name="Zhao G."/>
            <person name="Gong Y."/>
            <person name="Li W."/>
            <person name="Zhang P."/>
        </authorList>
    </citation>
    <scope>NUCLEOTIDE SEQUENCE [LARGE SCALE GENOMIC DNA]</scope>
    <source>
        <strain evidence="2">DYQJB</strain>
        <tissue evidence="2">Leaf</tissue>
    </source>
</reference>
<organism evidence="2 3">
    <name type="scientific">Flemingia macrophylla</name>
    <dbReference type="NCBI Taxonomy" id="520843"/>
    <lineage>
        <taxon>Eukaryota</taxon>
        <taxon>Viridiplantae</taxon>
        <taxon>Streptophyta</taxon>
        <taxon>Embryophyta</taxon>
        <taxon>Tracheophyta</taxon>
        <taxon>Spermatophyta</taxon>
        <taxon>Magnoliopsida</taxon>
        <taxon>eudicotyledons</taxon>
        <taxon>Gunneridae</taxon>
        <taxon>Pentapetalae</taxon>
        <taxon>rosids</taxon>
        <taxon>fabids</taxon>
        <taxon>Fabales</taxon>
        <taxon>Fabaceae</taxon>
        <taxon>Papilionoideae</taxon>
        <taxon>50 kb inversion clade</taxon>
        <taxon>NPAAA clade</taxon>
        <taxon>indigoferoid/millettioid clade</taxon>
        <taxon>Phaseoleae</taxon>
        <taxon>Flemingia</taxon>
    </lineage>
</organism>
<keyword evidence="1" id="KW-0472">Membrane</keyword>
<keyword evidence="1" id="KW-1133">Transmembrane helix</keyword>
<sequence length="86" mass="9502">MLLNSSYLAWITFRSSLPAETSSIMNGTDLFNYTYLSCCACWSRNISSNGIHKLFGGFVFAYLVCLAPCMPFVDPITMVMALINGV</sequence>
<name>A0ABD1LIA4_9FABA</name>
<dbReference type="Proteomes" id="UP001603857">
    <property type="component" value="Unassembled WGS sequence"/>
</dbReference>
<comment type="caution">
    <text evidence="2">The sequence shown here is derived from an EMBL/GenBank/DDBJ whole genome shotgun (WGS) entry which is preliminary data.</text>
</comment>
<evidence type="ECO:0000313" key="2">
    <source>
        <dbReference type="EMBL" id="KAL2323262.1"/>
    </source>
</evidence>
<keyword evidence="3" id="KW-1185">Reference proteome</keyword>
<evidence type="ECO:0000256" key="1">
    <source>
        <dbReference type="SAM" id="Phobius"/>
    </source>
</evidence>
<proteinExistence type="predicted"/>
<keyword evidence="1" id="KW-0812">Transmembrane</keyword>
<dbReference type="AlphaFoldDB" id="A0ABD1LIA4"/>
<dbReference type="EMBL" id="JBGMDY010000009">
    <property type="protein sequence ID" value="KAL2323262.1"/>
    <property type="molecule type" value="Genomic_DNA"/>
</dbReference>
<gene>
    <name evidence="2" type="ORF">Fmac_027641</name>
</gene>